<proteinExistence type="predicted"/>
<sequence>MKKIILTGFIALSLLFSTTSCDNDDDHESVINASELPASASAFVTTYFPGVNYQIIKKQNQADADGSIYDVYLTNGFEIDFDANGNWVDIDGNHQAIPAELIPEKIQTYITVNYPNQFVIAIDNEKTFIEIDLSNNLELIFDTQGNFVRIDH</sequence>
<name>A0ABS8M7N5_9FLAO</name>
<evidence type="ECO:0000313" key="3">
    <source>
        <dbReference type="EMBL" id="MCC9061521.1"/>
    </source>
</evidence>
<feature type="chain" id="PRO_5047095590" evidence="1">
    <location>
        <begin position="23"/>
        <end position="152"/>
    </location>
</feature>
<dbReference type="RefSeq" id="WP_230032691.1">
    <property type="nucleotide sequence ID" value="NZ_JAJJMM010000001.1"/>
</dbReference>
<accession>A0ABS8M7N5</accession>
<dbReference type="InterPro" id="IPR021533">
    <property type="entry name" value="PepSY-like"/>
</dbReference>
<organism evidence="3 4">
    <name type="scientific">Flavobacterium piscisymbiosum</name>
    <dbReference type="NCBI Taxonomy" id="2893753"/>
    <lineage>
        <taxon>Bacteria</taxon>
        <taxon>Pseudomonadati</taxon>
        <taxon>Bacteroidota</taxon>
        <taxon>Flavobacteriia</taxon>
        <taxon>Flavobacteriales</taxon>
        <taxon>Flavobacteriaceae</taxon>
        <taxon>Flavobacterium</taxon>
    </lineage>
</organism>
<comment type="caution">
    <text evidence="3">The sequence shown here is derived from an EMBL/GenBank/DDBJ whole genome shotgun (WGS) entry which is preliminary data.</text>
</comment>
<evidence type="ECO:0000259" key="2">
    <source>
        <dbReference type="Pfam" id="PF11396"/>
    </source>
</evidence>
<dbReference type="Proteomes" id="UP001430679">
    <property type="component" value="Unassembled WGS sequence"/>
</dbReference>
<dbReference type="SUPFAM" id="SSF160574">
    <property type="entry name" value="BT0923-like"/>
    <property type="match status" value="1"/>
</dbReference>
<dbReference type="PROSITE" id="PS51257">
    <property type="entry name" value="PROKAR_LIPOPROTEIN"/>
    <property type="match status" value="1"/>
</dbReference>
<dbReference type="EMBL" id="JAJJMM010000001">
    <property type="protein sequence ID" value="MCC9061521.1"/>
    <property type="molecule type" value="Genomic_DNA"/>
</dbReference>
<dbReference type="Gene3D" id="3.40.1420.30">
    <property type="match status" value="1"/>
</dbReference>
<reference evidence="3" key="1">
    <citation type="submission" date="2021-11" db="EMBL/GenBank/DDBJ databases">
        <title>Description of novel Flavobacterium species.</title>
        <authorList>
            <person name="Saticioglu I.B."/>
            <person name="Ay H."/>
            <person name="Altun S."/>
            <person name="Duman M."/>
        </authorList>
    </citation>
    <scope>NUCLEOTIDE SEQUENCE</scope>
    <source>
        <strain evidence="3">F-30</strain>
    </source>
</reference>
<evidence type="ECO:0000313" key="4">
    <source>
        <dbReference type="Proteomes" id="UP001430679"/>
    </source>
</evidence>
<evidence type="ECO:0000256" key="1">
    <source>
        <dbReference type="SAM" id="SignalP"/>
    </source>
</evidence>
<keyword evidence="4" id="KW-1185">Reference proteome</keyword>
<dbReference type="Pfam" id="PF11396">
    <property type="entry name" value="PepSY_like"/>
    <property type="match status" value="1"/>
</dbReference>
<gene>
    <name evidence="3" type="ORF">LNP81_00780</name>
</gene>
<protein>
    <submittedName>
        <fullName evidence="3">PepSY-like domain-containing protein</fullName>
    </submittedName>
</protein>
<keyword evidence="1" id="KW-0732">Signal</keyword>
<feature type="signal peptide" evidence="1">
    <location>
        <begin position="1"/>
        <end position="22"/>
    </location>
</feature>
<feature type="domain" description="Putative beta-lactamase-inhibitor-like PepSY-like" evidence="2">
    <location>
        <begin position="69"/>
        <end position="148"/>
    </location>
</feature>